<organism evidence="8 9">
    <name type="scientific">Coptotermes formosanus</name>
    <name type="common">Formosan subterranean termite</name>
    <dbReference type="NCBI Taxonomy" id="36987"/>
    <lineage>
        <taxon>Eukaryota</taxon>
        <taxon>Metazoa</taxon>
        <taxon>Ecdysozoa</taxon>
        <taxon>Arthropoda</taxon>
        <taxon>Hexapoda</taxon>
        <taxon>Insecta</taxon>
        <taxon>Pterygota</taxon>
        <taxon>Neoptera</taxon>
        <taxon>Polyneoptera</taxon>
        <taxon>Dictyoptera</taxon>
        <taxon>Blattodea</taxon>
        <taxon>Blattoidea</taxon>
        <taxon>Termitoidae</taxon>
        <taxon>Rhinotermitidae</taxon>
        <taxon>Coptotermes</taxon>
    </lineage>
</organism>
<dbReference type="PANTHER" id="PTHR12241:SF145">
    <property type="entry name" value="TUBULIN POLYGLUTAMYLASE TTLL5"/>
    <property type="match status" value="1"/>
</dbReference>
<keyword evidence="3" id="KW-0547">Nucleotide-binding</keyword>
<comment type="caution">
    <text evidence="8">The sequence shown here is derived from an EMBL/GenBank/DDBJ whole genome shotgun (WGS) entry which is preliminary data.</text>
</comment>
<dbReference type="Proteomes" id="UP000502823">
    <property type="component" value="Unassembled WGS sequence"/>
</dbReference>
<dbReference type="Gene3D" id="3.30.470.20">
    <property type="entry name" value="ATP-grasp fold, B domain"/>
    <property type="match status" value="1"/>
</dbReference>
<reference evidence="9" key="1">
    <citation type="submission" date="2020-01" db="EMBL/GenBank/DDBJ databases">
        <title>Draft genome sequence of the Termite Coptotermes fromosanus.</title>
        <authorList>
            <person name="Itakura S."/>
            <person name="Yosikawa Y."/>
            <person name="Umezawa K."/>
        </authorList>
    </citation>
    <scope>NUCLEOTIDE SEQUENCE [LARGE SCALE GENOMIC DNA]</scope>
</reference>
<dbReference type="GO" id="GO:0036064">
    <property type="term" value="C:ciliary basal body"/>
    <property type="evidence" value="ECO:0007669"/>
    <property type="project" value="TreeGrafter"/>
</dbReference>
<keyword evidence="2" id="KW-0436">Ligase</keyword>
<comment type="catalytic activity">
    <reaction evidence="6">
        <text>L-glutamyl-[protein] + L-glutamate + ATP = gamma-L-glutamyl-L-glutamyl-[protein] + ADP + phosphate + H(+)</text>
        <dbReference type="Rhea" id="RHEA:60144"/>
        <dbReference type="Rhea" id="RHEA-COMP:10208"/>
        <dbReference type="Rhea" id="RHEA-COMP:15517"/>
        <dbReference type="ChEBI" id="CHEBI:15378"/>
        <dbReference type="ChEBI" id="CHEBI:29973"/>
        <dbReference type="ChEBI" id="CHEBI:29985"/>
        <dbReference type="ChEBI" id="CHEBI:30616"/>
        <dbReference type="ChEBI" id="CHEBI:43474"/>
        <dbReference type="ChEBI" id="CHEBI:143622"/>
        <dbReference type="ChEBI" id="CHEBI:456216"/>
    </reaction>
    <physiologicalReaction direction="left-to-right" evidence="6">
        <dbReference type="Rhea" id="RHEA:60145"/>
    </physiologicalReaction>
</comment>
<dbReference type="InterPro" id="IPR004344">
    <property type="entry name" value="TTL/TTLL_fam"/>
</dbReference>
<dbReference type="GO" id="GO:0000226">
    <property type="term" value="P:microtubule cytoskeleton organization"/>
    <property type="evidence" value="ECO:0007669"/>
    <property type="project" value="TreeGrafter"/>
</dbReference>
<evidence type="ECO:0000313" key="8">
    <source>
        <dbReference type="EMBL" id="GFG28405.1"/>
    </source>
</evidence>
<dbReference type="GO" id="GO:0015631">
    <property type="term" value="F:tubulin binding"/>
    <property type="evidence" value="ECO:0007669"/>
    <property type="project" value="TreeGrafter"/>
</dbReference>
<evidence type="ECO:0000256" key="4">
    <source>
        <dbReference type="ARBA" id="ARBA00022840"/>
    </source>
</evidence>
<dbReference type="InParanoid" id="A0A6L2PCW4"/>
<evidence type="ECO:0000256" key="7">
    <source>
        <dbReference type="SAM" id="MobiDB-lite"/>
    </source>
</evidence>
<feature type="compositionally biased region" description="Polar residues" evidence="7">
    <location>
        <begin position="846"/>
        <end position="865"/>
    </location>
</feature>
<comment type="similarity">
    <text evidence="1">Belongs to the tubulin--tyrosine ligase family.</text>
</comment>
<dbReference type="PANTHER" id="PTHR12241">
    <property type="entry name" value="TUBULIN POLYGLUTAMYLASE"/>
    <property type="match status" value="1"/>
</dbReference>
<keyword evidence="9" id="KW-1185">Reference proteome</keyword>
<evidence type="ECO:0000256" key="1">
    <source>
        <dbReference type="ARBA" id="ARBA00006820"/>
    </source>
</evidence>
<name>A0A6L2PCW4_COPFO</name>
<evidence type="ECO:0000313" key="9">
    <source>
        <dbReference type="Proteomes" id="UP000502823"/>
    </source>
</evidence>
<dbReference type="AlphaFoldDB" id="A0A6L2PCW4"/>
<sequence>MDTSLLERCHSVDEAECQKDSDSDDGMLSKIVSSTEEVRELKLKELPLVHRTKKKSDGGSAFKSTNPDDFWLIGGSLGSRNAVLRFRCSALSDPPIDPPANELHMTYKTIQAETKLLSAVLHSHGMREVHPNIPDFNLLWTGIHPKPHLLKAMTPYQRVNHFPRSYELTRKDRLYKNIEKMQHIKGVKHFDFIPQTFMMPMDFRELCSSHYRHRGPWIVKPVASSRGRGIYIVNSPDQIPLDETVIVAKYIDNPLLVDGHKCDLRLYVAVTSYDPLVVYMYEEGLVRFATVKYDSSGKHLWNPCMHLCNYSINKYHSDYIKSEDPDAEDVGHKWTLSALLRHLRAQGIDTAFLMQRIEEVVVKAVLASAPPIISACRMFVPHPRNCFELYGFDILIDSSLKPWLLEVNLSPSLGCDSPLDVRVKSAMLVDLLTLVGLPTIDPVLRRAKEIRRPQNQIDILKKISCRRVQSADALSGSSSSILTKPPSLVAPSRLIASSLSLSPEENRIIKAVRAEFERRGGFVRLFPSAESWKRYGCFLDPVTGITCTSVVPGGQLCVPLMVVPHNYNLLIHQQLFPELQAVCKAMAGSPLPDHLTRYERALLQGHKASLDERHLDRTETAQSVHTEERNERTELKNEVVQSMENGSRLSQYQARRAFAQYLICILRRISGQNKSYSIIDGHGDLILRFLQKASSNLRTPYFVQIPSRKLVGKDRVAVVAKQLNDFIYLYNRETDLYSEGGDKPNVVPSKLYQQFLAAANEEDLEEVLSVQTRLYKCAHLYLGRSGSNPNSVRPFGLLHSLPYTPGYQDKLGCECSRSHHQKALPRLSKSGSAGGASAMTQQSSSFPSTATGTGKRQSLKMSRAL</sequence>
<proteinExistence type="inferred from homology"/>
<evidence type="ECO:0000256" key="3">
    <source>
        <dbReference type="ARBA" id="ARBA00022741"/>
    </source>
</evidence>
<keyword evidence="4" id="KW-0067">ATP-binding</keyword>
<gene>
    <name evidence="8" type="ORF">Cfor_11333</name>
</gene>
<dbReference type="EMBL" id="BLKM01006623">
    <property type="protein sequence ID" value="GFG28405.1"/>
    <property type="molecule type" value="Genomic_DNA"/>
</dbReference>
<evidence type="ECO:0000256" key="5">
    <source>
        <dbReference type="ARBA" id="ARBA00041448"/>
    </source>
</evidence>
<dbReference type="GO" id="GO:0070740">
    <property type="term" value="F:tubulin-glutamic acid ligase activity"/>
    <property type="evidence" value="ECO:0007669"/>
    <property type="project" value="TreeGrafter"/>
</dbReference>
<dbReference type="OrthoDB" id="2016263at2759"/>
<dbReference type="SUPFAM" id="SSF56059">
    <property type="entry name" value="Glutathione synthetase ATP-binding domain-like"/>
    <property type="match status" value="1"/>
</dbReference>
<dbReference type="Pfam" id="PF03133">
    <property type="entry name" value="TTL"/>
    <property type="match status" value="1"/>
</dbReference>
<protein>
    <recommendedName>
        <fullName evidence="5">Tubulin--tyrosine ligase-like protein 5</fullName>
    </recommendedName>
</protein>
<dbReference type="PROSITE" id="PS51221">
    <property type="entry name" value="TTL"/>
    <property type="match status" value="1"/>
</dbReference>
<dbReference type="GO" id="GO:0005524">
    <property type="term" value="F:ATP binding"/>
    <property type="evidence" value="ECO:0007669"/>
    <property type="project" value="UniProtKB-KW"/>
</dbReference>
<feature type="compositionally biased region" description="Low complexity" evidence="7">
    <location>
        <begin position="828"/>
        <end position="845"/>
    </location>
</feature>
<dbReference type="FunCoup" id="A0A6L2PCW4">
    <property type="interactions" value="490"/>
</dbReference>
<feature type="region of interest" description="Disordered" evidence="7">
    <location>
        <begin position="824"/>
        <end position="865"/>
    </location>
</feature>
<accession>A0A6L2PCW4</accession>
<evidence type="ECO:0000256" key="2">
    <source>
        <dbReference type="ARBA" id="ARBA00022598"/>
    </source>
</evidence>
<evidence type="ECO:0000256" key="6">
    <source>
        <dbReference type="ARBA" id="ARBA00049274"/>
    </source>
</evidence>